<name>A0A6G1L3Q7_9PEZI</name>
<dbReference type="Gene3D" id="3.40.630.30">
    <property type="match status" value="1"/>
</dbReference>
<dbReference type="GO" id="GO:0016747">
    <property type="term" value="F:acyltransferase activity, transferring groups other than amino-acyl groups"/>
    <property type="evidence" value="ECO:0007669"/>
    <property type="project" value="InterPro"/>
</dbReference>
<dbReference type="SUPFAM" id="SSF55729">
    <property type="entry name" value="Acyl-CoA N-acyltransferases (Nat)"/>
    <property type="match status" value="1"/>
</dbReference>
<feature type="non-terminal residue" evidence="2">
    <location>
        <position position="194"/>
    </location>
</feature>
<keyword evidence="3" id="KW-1185">Reference proteome</keyword>
<gene>
    <name evidence="2" type="ORF">EJ03DRAFT_297170</name>
</gene>
<proteinExistence type="predicted"/>
<dbReference type="PROSITE" id="PS51186">
    <property type="entry name" value="GNAT"/>
    <property type="match status" value="1"/>
</dbReference>
<dbReference type="AlphaFoldDB" id="A0A6G1L3Q7"/>
<organism evidence="2 3">
    <name type="scientific">Teratosphaeria nubilosa</name>
    <dbReference type="NCBI Taxonomy" id="161662"/>
    <lineage>
        <taxon>Eukaryota</taxon>
        <taxon>Fungi</taxon>
        <taxon>Dikarya</taxon>
        <taxon>Ascomycota</taxon>
        <taxon>Pezizomycotina</taxon>
        <taxon>Dothideomycetes</taxon>
        <taxon>Dothideomycetidae</taxon>
        <taxon>Mycosphaerellales</taxon>
        <taxon>Teratosphaeriaceae</taxon>
        <taxon>Teratosphaeria</taxon>
    </lineage>
</organism>
<reference evidence="2" key="1">
    <citation type="journal article" date="2020" name="Stud. Mycol.">
        <title>101 Dothideomycetes genomes: a test case for predicting lifestyles and emergence of pathogens.</title>
        <authorList>
            <person name="Haridas S."/>
            <person name="Albert R."/>
            <person name="Binder M."/>
            <person name="Bloem J."/>
            <person name="Labutti K."/>
            <person name="Salamov A."/>
            <person name="Andreopoulos B."/>
            <person name="Baker S."/>
            <person name="Barry K."/>
            <person name="Bills G."/>
            <person name="Bluhm B."/>
            <person name="Cannon C."/>
            <person name="Castanera R."/>
            <person name="Culley D."/>
            <person name="Daum C."/>
            <person name="Ezra D."/>
            <person name="Gonzalez J."/>
            <person name="Henrissat B."/>
            <person name="Kuo A."/>
            <person name="Liang C."/>
            <person name="Lipzen A."/>
            <person name="Lutzoni F."/>
            <person name="Magnuson J."/>
            <person name="Mondo S."/>
            <person name="Nolan M."/>
            <person name="Ohm R."/>
            <person name="Pangilinan J."/>
            <person name="Park H.-J."/>
            <person name="Ramirez L."/>
            <person name="Alfaro M."/>
            <person name="Sun H."/>
            <person name="Tritt A."/>
            <person name="Yoshinaga Y."/>
            <person name="Zwiers L.-H."/>
            <person name="Turgeon B."/>
            <person name="Goodwin S."/>
            <person name="Spatafora J."/>
            <person name="Crous P."/>
            <person name="Grigoriev I."/>
        </authorList>
    </citation>
    <scope>NUCLEOTIDE SEQUENCE</scope>
    <source>
        <strain evidence="2">CBS 116005</strain>
    </source>
</reference>
<evidence type="ECO:0000313" key="2">
    <source>
        <dbReference type="EMBL" id="KAF2767058.1"/>
    </source>
</evidence>
<dbReference type="Pfam" id="PF13302">
    <property type="entry name" value="Acetyltransf_3"/>
    <property type="match status" value="1"/>
</dbReference>
<keyword evidence="2" id="KW-0012">Acyltransferase</keyword>
<keyword evidence="2" id="KW-0808">Transferase</keyword>
<protein>
    <submittedName>
        <fullName evidence="2">Acyl-CoA N-acyltransferase</fullName>
    </submittedName>
</protein>
<feature type="domain" description="N-acetyltransferase" evidence="1">
    <location>
        <begin position="10"/>
        <end position="183"/>
    </location>
</feature>
<dbReference type="InterPro" id="IPR016181">
    <property type="entry name" value="Acyl_CoA_acyltransferase"/>
</dbReference>
<dbReference type="PANTHER" id="PTHR43415:SF3">
    <property type="entry name" value="GNAT-FAMILY ACETYLTRANSFERASE"/>
    <property type="match status" value="1"/>
</dbReference>
<evidence type="ECO:0000313" key="3">
    <source>
        <dbReference type="Proteomes" id="UP000799436"/>
    </source>
</evidence>
<dbReference type="InterPro" id="IPR000182">
    <property type="entry name" value="GNAT_dom"/>
</dbReference>
<evidence type="ECO:0000259" key="1">
    <source>
        <dbReference type="PROSITE" id="PS51186"/>
    </source>
</evidence>
<sequence length="194" mass="22312">MANVWRSERLVYRAIEAEDEPFLSSIQADPESWLNGTPRLPVPQGKARAKRTRDGHEKCMLAVAICLAAPQPTQSDIVENIQPVPIGTLKLRGEEPFIAHHRHASLGISILRAYHGQGYGSEAVKWALRWGFRWAGLHRIELAAFEWDSGAIRLYERLGFVHEGRKRDLFWFDGRFWDLVQLAMLEHEWRALYG</sequence>
<dbReference type="OrthoDB" id="64477at2759"/>
<dbReference type="Proteomes" id="UP000799436">
    <property type="component" value="Unassembled WGS sequence"/>
</dbReference>
<dbReference type="PANTHER" id="PTHR43415">
    <property type="entry name" value="SPERMIDINE N(1)-ACETYLTRANSFERASE"/>
    <property type="match status" value="1"/>
</dbReference>
<accession>A0A6G1L3Q7</accession>
<dbReference type="EMBL" id="ML995861">
    <property type="protein sequence ID" value="KAF2767058.1"/>
    <property type="molecule type" value="Genomic_DNA"/>
</dbReference>